<evidence type="ECO:0000313" key="3">
    <source>
        <dbReference type="Proteomes" id="UP001055439"/>
    </source>
</evidence>
<keyword evidence="3" id="KW-1185">Reference proteome</keyword>
<evidence type="ECO:0000313" key="2">
    <source>
        <dbReference type="EMBL" id="URE20279.1"/>
    </source>
</evidence>
<dbReference type="Proteomes" id="UP001055439">
    <property type="component" value="Chromosome 7"/>
</dbReference>
<accession>A0A9E7GR44</accession>
<sequence>MTSCFLADGCGGVAFFQDRLATTPVMVMGTDAPGFSSSWSKSIASSSFPGRVATAAATAAAAAAAAAMPFFSFSKEQGAAGRGFAFFMEEDESGERRVDPPDAPPLLLLVVVVPPPPPPLLLQEKGRLLHGGGEGNWGEIGRRLRRGNGRRETGERRAQKGGESEREARRRGRFDLRFIGGDLGERVEDLSRPGLTPRSGPMDWDLRVPPIVAGPGRYGPLIHGPARRYLETGWTTQDMIFLPGGIRNHVFRAAAITASEAAPKRATRRRTRWRRSARAAMVAPLAEPHAPSATLTAASVPSLLKPSRQPVGDFPFLVPFHPPFSHVVALKEAWLGYPISGLAAIMVMRH</sequence>
<feature type="region of interest" description="Disordered" evidence="1">
    <location>
        <begin position="140"/>
        <end position="169"/>
    </location>
</feature>
<reference evidence="2" key="1">
    <citation type="submission" date="2022-05" db="EMBL/GenBank/DDBJ databases">
        <title>The Musa troglodytarum L. genome provides insights into the mechanism of non-climacteric behaviour and enrichment of carotenoids.</title>
        <authorList>
            <person name="Wang J."/>
        </authorList>
    </citation>
    <scope>NUCLEOTIDE SEQUENCE</scope>
    <source>
        <tissue evidence="2">Leaf</tissue>
    </source>
</reference>
<protein>
    <submittedName>
        <fullName evidence="2">Uncharacterized protein</fullName>
    </submittedName>
</protein>
<name>A0A9E7GR44_9LILI</name>
<feature type="compositionally biased region" description="Basic and acidic residues" evidence="1">
    <location>
        <begin position="149"/>
        <end position="169"/>
    </location>
</feature>
<dbReference type="AlphaFoldDB" id="A0A9E7GR44"/>
<dbReference type="EMBL" id="CP097509">
    <property type="protein sequence ID" value="URE20279.1"/>
    <property type="molecule type" value="Genomic_DNA"/>
</dbReference>
<evidence type="ECO:0000256" key="1">
    <source>
        <dbReference type="SAM" id="MobiDB-lite"/>
    </source>
</evidence>
<proteinExistence type="predicted"/>
<gene>
    <name evidence="2" type="ORF">MUK42_10577</name>
</gene>
<organism evidence="2 3">
    <name type="scientific">Musa troglodytarum</name>
    <name type="common">fe'i banana</name>
    <dbReference type="NCBI Taxonomy" id="320322"/>
    <lineage>
        <taxon>Eukaryota</taxon>
        <taxon>Viridiplantae</taxon>
        <taxon>Streptophyta</taxon>
        <taxon>Embryophyta</taxon>
        <taxon>Tracheophyta</taxon>
        <taxon>Spermatophyta</taxon>
        <taxon>Magnoliopsida</taxon>
        <taxon>Liliopsida</taxon>
        <taxon>Zingiberales</taxon>
        <taxon>Musaceae</taxon>
        <taxon>Musa</taxon>
    </lineage>
</organism>